<reference evidence="1 2" key="1">
    <citation type="journal article" date="2005" name="Nucleic Acids Res.">
        <title>Genomic blueprint of Hahella chejuensis, a marine microbe producing an algicidal agent.</title>
        <authorList>
            <person name="Jeong H."/>
            <person name="Yim J.H."/>
            <person name="Lee C."/>
            <person name="Choi S.-H."/>
            <person name="Park Y.K."/>
            <person name="Yoon S.H."/>
            <person name="Hur C.-G."/>
            <person name="Kang H.-Y."/>
            <person name="Kim D."/>
            <person name="Lee H.H."/>
            <person name="Park K.H."/>
            <person name="Park S.-H."/>
            <person name="Park H.-S."/>
            <person name="Lee H.K."/>
            <person name="Oh T.K."/>
            <person name="Kim J.F."/>
        </authorList>
    </citation>
    <scope>NUCLEOTIDE SEQUENCE [LARGE SCALE GENOMIC DNA]</scope>
    <source>
        <strain evidence="1 2">KCTC 2396</strain>
    </source>
</reference>
<gene>
    <name evidence="1" type="ordered locus">HCH_02640</name>
</gene>
<dbReference type="STRING" id="349521.HCH_02640"/>
<dbReference type="HOGENOM" id="CLU_2450485_0_0_6"/>
<proteinExistence type="predicted"/>
<organism evidence="1 2">
    <name type="scientific">Hahella chejuensis (strain KCTC 2396)</name>
    <dbReference type="NCBI Taxonomy" id="349521"/>
    <lineage>
        <taxon>Bacteria</taxon>
        <taxon>Pseudomonadati</taxon>
        <taxon>Pseudomonadota</taxon>
        <taxon>Gammaproteobacteria</taxon>
        <taxon>Oceanospirillales</taxon>
        <taxon>Hahellaceae</taxon>
        <taxon>Hahella</taxon>
    </lineage>
</organism>
<accession>Q2SIU5</accession>
<dbReference type="AlphaFoldDB" id="Q2SIU5"/>
<dbReference type="Proteomes" id="UP000000238">
    <property type="component" value="Chromosome"/>
</dbReference>
<keyword evidence="2" id="KW-1185">Reference proteome</keyword>
<name>Q2SIU5_HAHCH</name>
<dbReference type="EMBL" id="CP000155">
    <property type="protein sequence ID" value="ABC29429.1"/>
    <property type="molecule type" value="Genomic_DNA"/>
</dbReference>
<sequence length="89" mass="10098">MAGMGFGIKKDLGRGIKMEWQSGTPKKPDWYVVAILYNNGLGIFGCANWDADHGWSLKDDNIIAYIPVIDLLRNSKVVWPEHLMPEHKE</sequence>
<dbReference type="KEGG" id="hch:HCH_02640"/>
<protein>
    <submittedName>
        <fullName evidence="1">Uncharacterized protein</fullName>
    </submittedName>
</protein>
<evidence type="ECO:0000313" key="1">
    <source>
        <dbReference type="EMBL" id="ABC29429.1"/>
    </source>
</evidence>
<evidence type="ECO:0000313" key="2">
    <source>
        <dbReference type="Proteomes" id="UP000000238"/>
    </source>
</evidence>